<dbReference type="STRING" id="1481914.JCM19241_4962"/>
<dbReference type="AlphaFoldDB" id="A0A0B8Q5F3"/>
<keyword evidence="1" id="KW-0472">Membrane</keyword>
<sequence length="67" mass="7473">MEHENAEVIESQITRRLLSLSTYIIGACVVFFVAWTVLTQVDEIAKAKGSVILKVKDKYFSLNLAGN</sequence>
<protein>
    <submittedName>
        <fullName evidence="2">Uncharacterized protein</fullName>
    </submittedName>
</protein>
<keyword evidence="1" id="KW-1133">Transmembrane helix</keyword>
<evidence type="ECO:0000313" key="3">
    <source>
        <dbReference type="Proteomes" id="UP000031666"/>
    </source>
</evidence>
<dbReference type="Proteomes" id="UP000031666">
    <property type="component" value="Unassembled WGS sequence"/>
</dbReference>
<comment type="caution">
    <text evidence="2">The sequence shown here is derived from an EMBL/GenBank/DDBJ whole genome shotgun (WGS) entry which is preliminary data.</text>
</comment>
<evidence type="ECO:0000313" key="2">
    <source>
        <dbReference type="EMBL" id="GAM73766.1"/>
    </source>
</evidence>
<name>A0A0B8Q5F3_9VIBR</name>
<gene>
    <name evidence="2" type="ORF">JCM19241_4962</name>
</gene>
<dbReference type="EMBL" id="BBSC01000002">
    <property type="protein sequence ID" value="GAM73766.1"/>
    <property type="molecule type" value="Genomic_DNA"/>
</dbReference>
<feature type="transmembrane region" description="Helical" evidence="1">
    <location>
        <begin position="20"/>
        <end position="38"/>
    </location>
</feature>
<accession>A0A0B8Q5F3</accession>
<reference evidence="2 3" key="1">
    <citation type="submission" date="2015-01" db="EMBL/GenBank/DDBJ databases">
        <title>Vibrio sp. C94 JCM 19241 whole genome shotgun sequence.</title>
        <authorList>
            <person name="Sawabe T."/>
            <person name="Meirelles P."/>
            <person name="Feng G."/>
            <person name="Sayaka M."/>
            <person name="Hattori M."/>
            <person name="Ohkuma M."/>
        </authorList>
    </citation>
    <scope>NUCLEOTIDE SEQUENCE [LARGE SCALE GENOMIC DNA]</scope>
    <source>
        <strain evidence="3">JCM 19241</strain>
    </source>
</reference>
<reference evidence="2 3" key="2">
    <citation type="submission" date="2015-01" db="EMBL/GenBank/DDBJ databases">
        <authorList>
            <consortium name="NBRP consortium"/>
            <person name="Sawabe T."/>
            <person name="Meirelles P."/>
            <person name="Feng G."/>
            <person name="Sayaka M."/>
            <person name="Hattori M."/>
            <person name="Ohkuma M."/>
        </authorList>
    </citation>
    <scope>NUCLEOTIDE SEQUENCE [LARGE SCALE GENOMIC DNA]</scope>
    <source>
        <strain evidence="3">JCM 19241</strain>
    </source>
</reference>
<evidence type="ECO:0000256" key="1">
    <source>
        <dbReference type="SAM" id="Phobius"/>
    </source>
</evidence>
<keyword evidence="1" id="KW-0812">Transmembrane</keyword>
<proteinExistence type="predicted"/>
<organism evidence="2 3">
    <name type="scientific">Vibrio ishigakensis</name>
    <dbReference type="NCBI Taxonomy" id="1481914"/>
    <lineage>
        <taxon>Bacteria</taxon>
        <taxon>Pseudomonadati</taxon>
        <taxon>Pseudomonadota</taxon>
        <taxon>Gammaproteobacteria</taxon>
        <taxon>Vibrionales</taxon>
        <taxon>Vibrionaceae</taxon>
        <taxon>Vibrio</taxon>
    </lineage>
</organism>